<organism evidence="2 3">
    <name type="scientific">Erinaceus europaeus</name>
    <name type="common">Western European hedgehog</name>
    <dbReference type="NCBI Taxonomy" id="9365"/>
    <lineage>
        <taxon>Eukaryota</taxon>
        <taxon>Metazoa</taxon>
        <taxon>Chordata</taxon>
        <taxon>Craniata</taxon>
        <taxon>Vertebrata</taxon>
        <taxon>Euteleostomi</taxon>
        <taxon>Mammalia</taxon>
        <taxon>Eutheria</taxon>
        <taxon>Laurasiatheria</taxon>
        <taxon>Eulipotyphla</taxon>
        <taxon>Erinaceidae</taxon>
        <taxon>Erinaceinae</taxon>
        <taxon>Erinaceus</taxon>
    </lineage>
</organism>
<dbReference type="Proteomes" id="UP001652624">
    <property type="component" value="Chromosome 3"/>
</dbReference>
<sequence>MVNCTLCELCLNKYIYTPKKSTYVTLFDPVPGRGRKPSCVSEAARCGWARGCGPLAGGAARGRSAPHPIRTPRRSRGFGCVCFNSPGARGESRRRGRAGRGVWAPDAGPRPREEGAGKAKGSPGPSARSCRRPRAGFTGRGCRSQQGCRSTSARLAVPSARGSTFPSPGAIRSARDHGAGRRRRGRGLGGCQQRRVAARPSIAQLVERRTVVGQPWQSLGRWFDSGSKDFVRFFFFFLPLLCDHPPDGVGFPGPRYGCSWLVGGVGGQSCGAETGSGFGTGCVTITPGRDGRPAQNSAGPRPAPAPLPAPSVAGRALQPVRRREGRQPSRGISSNGRALA</sequence>
<protein>
    <submittedName>
        <fullName evidence="3">Uncharacterized protein LOC132537578</fullName>
    </submittedName>
</protein>
<feature type="region of interest" description="Disordered" evidence="1">
    <location>
        <begin position="284"/>
        <end position="340"/>
    </location>
</feature>
<evidence type="ECO:0000313" key="3">
    <source>
        <dbReference type="RefSeq" id="XP_060044400.1"/>
    </source>
</evidence>
<proteinExistence type="predicted"/>
<dbReference type="RefSeq" id="XP_060044400.1">
    <property type="nucleotide sequence ID" value="XM_060188417.1"/>
</dbReference>
<feature type="compositionally biased region" description="Polar residues" evidence="1">
    <location>
        <begin position="143"/>
        <end position="153"/>
    </location>
</feature>
<dbReference type="GeneID" id="132537578"/>
<reference evidence="3" key="1">
    <citation type="submission" date="2025-08" db="UniProtKB">
        <authorList>
            <consortium name="RefSeq"/>
        </authorList>
    </citation>
    <scope>IDENTIFICATION</scope>
</reference>
<name>A0ABM3X6E0_ERIEU</name>
<keyword evidence="2" id="KW-1185">Reference proteome</keyword>
<evidence type="ECO:0000313" key="2">
    <source>
        <dbReference type="Proteomes" id="UP001652624"/>
    </source>
</evidence>
<evidence type="ECO:0000256" key="1">
    <source>
        <dbReference type="SAM" id="MobiDB-lite"/>
    </source>
</evidence>
<gene>
    <name evidence="3" type="primary">LOC132537578</name>
</gene>
<feature type="compositionally biased region" description="Polar residues" evidence="1">
    <location>
        <begin position="330"/>
        <end position="340"/>
    </location>
</feature>
<accession>A0ABM3X6E0</accession>
<feature type="region of interest" description="Disordered" evidence="1">
    <location>
        <begin position="87"/>
        <end position="192"/>
    </location>
</feature>